<dbReference type="FunFam" id="3.40.605.10:FF:000001">
    <property type="entry name" value="Aldehyde dehydrogenase 1"/>
    <property type="match status" value="1"/>
</dbReference>
<accession>A0A1D8A2U1</accession>
<evidence type="ECO:0000256" key="3">
    <source>
        <dbReference type="PROSITE-ProRule" id="PRU10007"/>
    </source>
</evidence>
<dbReference type="EMBL" id="CP017075">
    <property type="protein sequence ID" value="AOR76427.1"/>
    <property type="molecule type" value="Genomic_DNA"/>
</dbReference>
<dbReference type="InterPro" id="IPR029510">
    <property type="entry name" value="Ald_DH_CS_GLU"/>
</dbReference>
<dbReference type="InterPro" id="IPR015590">
    <property type="entry name" value="Aldehyde_DH_dom"/>
</dbReference>
<dbReference type="GO" id="GO:0004030">
    <property type="term" value="F:aldehyde dehydrogenase [NAD(P)+] activity"/>
    <property type="evidence" value="ECO:0007669"/>
    <property type="project" value="UniProtKB-ARBA"/>
</dbReference>
<dbReference type="AlphaFoldDB" id="A0A1D8A2U1"/>
<dbReference type="KEGG" id="nre:BES08_06425"/>
<dbReference type="PROSITE" id="PS00687">
    <property type="entry name" value="ALDEHYDE_DEHYDR_GLU"/>
    <property type="match status" value="1"/>
</dbReference>
<sequence>MHIATKERAMSSFDPDTIGIEVQNNFIGGRRALGQGTPMEVRRPSDARVYAALDSASAGQVEAAVEDAARAYRTSGWAATDPRARMKVMRRWADLIETDMALLAPLEALGSTRTIAEVLAWDVSYTAETLRFFAEFADKAGGEVIATTPDKLGMTITEPYGVVAAIAPWNLPLVMAAWKIAPAIAAGNSVVLKPSEMTPFSIVRIAELAIEAGLPAGVFNVVQGDGLSVGDPLCRHPLVSKVSFTGSTRTGIAIMEACAQTGPKPVTLELGGKSPQIVFADANDIAATAATVARAITLNSGQVCVAGSRLLVQDKVANEVVDRIKAAVEAHTQGQTWSAATTIGPIISEKQLGQIDGIVSRAIAAGGEALTGGSRAAAPQEGSYYAPTILTGLGQDAEAVRGEIFGPVLTVQTFADEEEAYALANDSPYGLAAGVHTGDLNRALRATRALEAGTVWVNRYGRSNDFMLPTGGFKQSGIGKDLGREAYMASLKTKAALIQL</sequence>
<evidence type="ECO:0000313" key="6">
    <source>
        <dbReference type="EMBL" id="AOR76427.1"/>
    </source>
</evidence>
<evidence type="ECO:0000313" key="7">
    <source>
        <dbReference type="Proteomes" id="UP000094626"/>
    </source>
</evidence>
<dbReference type="InterPro" id="IPR016163">
    <property type="entry name" value="Ald_DH_C"/>
</dbReference>
<dbReference type="FunFam" id="3.40.309.10:FF:000012">
    <property type="entry name" value="Betaine aldehyde dehydrogenase"/>
    <property type="match status" value="1"/>
</dbReference>
<dbReference type="Proteomes" id="UP000094626">
    <property type="component" value="Chromosome"/>
</dbReference>
<gene>
    <name evidence="6" type="ORF">BES08_06425</name>
</gene>
<evidence type="ECO:0000259" key="5">
    <source>
        <dbReference type="Pfam" id="PF00171"/>
    </source>
</evidence>
<organism evidence="6 7">
    <name type="scientific">Novosphingobium resinovorum</name>
    <dbReference type="NCBI Taxonomy" id="158500"/>
    <lineage>
        <taxon>Bacteria</taxon>
        <taxon>Pseudomonadati</taxon>
        <taxon>Pseudomonadota</taxon>
        <taxon>Alphaproteobacteria</taxon>
        <taxon>Sphingomonadales</taxon>
        <taxon>Sphingomonadaceae</taxon>
        <taxon>Novosphingobium</taxon>
    </lineage>
</organism>
<name>A0A1D8A2U1_9SPHN</name>
<keyword evidence="7" id="KW-1185">Reference proteome</keyword>
<evidence type="ECO:0000256" key="2">
    <source>
        <dbReference type="ARBA" id="ARBA00023002"/>
    </source>
</evidence>
<protein>
    <submittedName>
        <fullName evidence="6">Aldehyde dehydrogenase</fullName>
    </submittedName>
</protein>
<feature type="domain" description="Aldehyde dehydrogenase" evidence="5">
    <location>
        <begin position="37"/>
        <end position="495"/>
    </location>
</feature>
<reference evidence="7" key="1">
    <citation type="journal article" date="2017" name="J. Biotechnol.">
        <title>Complete genome sequence of Novosphingobium resinovorum SA1, a versatile xenobiotic-degrading bacterium capable of utilizing sulfanilic acid.</title>
        <authorList>
            <person name="Hegedus B."/>
            <person name="Kos P.B."/>
            <person name="Balint B."/>
            <person name="Maroti G."/>
            <person name="Gan H.M."/>
            <person name="Perei K."/>
            <person name="Rakhely G."/>
        </authorList>
    </citation>
    <scope>NUCLEOTIDE SEQUENCE [LARGE SCALE GENOMIC DNA]</scope>
    <source>
        <strain evidence="7">SA1</strain>
    </source>
</reference>
<evidence type="ECO:0000256" key="1">
    <source>
        <dbReference type="ARBA" id="ARBA00009986"/>
    </source>
</evidence>
<dbReference type="InterPro" id="IPR016161">
    <property type="entry name" value="Ald_DH/histidinol_DH"/>
</dbReference>
<evidence type="ECO:0000256" key="4">
    <source>
        <dbReference type="RuleBase" id="RU003345"/>
    </source>
</evidence>
<keyword evidence="2 4" id="KW-0560">Oxidoreductase</keyword>
<dbReference type="SUPFAM" id="SSF53720">
    <property type="entry name" value="ALDH-like"/>
    <property type="match status" value="1"/>
</dbReference>
<dbReference type="Gene3D" id="3.40.309.10">
    <property type="entry name" value="Aldehyde Dehydrogenase, Chain A, domain 2"/>
    <property type="match status" value="1"/>
</dbReference>
<comment type="similarity">
    <text evidence="1 4">Belongs to the aldehyde dehydrogenase family.</text>
</comment>
<dbReference type="InterPro" id="IPR016162">
    <property type="entry name" value="Ald_DH_N"/>
</dbReference>
<proteinExistence type="inferred from homology"/>
<dbReference type="PANTHER" id="PTHR11699">
    <property type="entry name" value="ALDEHYDE DEHYDROGENASE-RELATED"/>
    <property type="match status" value="1"/>
</dbReference>
<dbReference type="Gene3D" id="3.40.605.10">
    <property type="entry name" value="Aldehyde Dehydrogenase, Chain A, domain 1"/>
    <property type="match status" value="1"/>
</dbReference>
<dbReference type="Pfam" id="PF00171">
    <property type="entry name" value="Aldedh"/>
    <property type="match status" value="1"/>
</dbReference>
<feature type="active site" evidence="3">
    <location>
        <position position="269"/>
    </location>
</feature>